<dbReference type="PANTHER" id="PTHR37767">
    <property type="entry name" value="HYDROXYPROLINE-RICH GLYCOPROTEIN FAMILY PROTEIN"/>
    <property type="match status" value="1"/>
</dbReference>
<evidence type="ECO:0000313" key="3">
    <source>
        <dbReference type="Proteomes" id="UP000231279"/>
    </source>
</evidence>
<proteinExistence type="predicted"/>
<comment type="caution">
    <text evidence="2">The sequence shown here is derived from an EMBL/GenBank/DDBJ whole genome shotgun (WGS) entry which is preliminary data.</text>
</comment>
<dbReference type="AlphaFoldDB" id="A0A2G9H2S7"/>
<protein>
    <submittedName>
        <fullName evidence="2">Uncharacterized protein</fullName>
    </submittedName>
</protein>
<evidence type="ECO:0000313" key="2">
    <source>
        <dbReference type="EMBL" id="PIN11813.1"/>
    </source>
</evidence>
<evidence type="ECO:0000256" key="1">
    <source>
        <dbReference type="SAM" id="MobiDB-lite"/>
    </source>
</evidence>
<keyword evidence="3" id="KW-1185">Reference proteome</keyword>
<dbReference type="Proteomes" id="UP000231279">
    <property type="component" value="Unassembled WGS sequence"/>
</dbReference>
<dbReference type="PANTHER" id="PTHR37767:SF1">
    <property type="entry name" value="HYDROXYPROLINE-RICH GLYCOPROTEIN FAMILY PROTEIN"/>
    <property type="match status" value="1"/>
</dbReference>
<dbReference type="OrthoDB" id="1938864at2759"/>
<feature type="region of interest" description="Disordered" evidence="1">
    <location>
        <begin position="44"/>
        <end position="67"/>
    </location>
</feature>
<accession>A0A2G9H2S7</accession>
<dbReference type="EMBL" id="NKXS01002851">
    <property type="protein sequence ID" value="PIN11813.1"/>
    <property type="molecule type" value="Genomic_DNA"/>
</dbReference>
<name>A0A2G9H2S7_9LAMI</name>
<reference evidence="3" key="1">
    <citation type="journal article" date="2018" name="Gigascience">
        <title>Genome assembly of the Pink Ipe (Handroanthus impetiginosus, Bignoniaceae), a highly valued, ecologically keystone Neotropical timber forest tree.</title>
        <authorList>
            <person name="Silva-Junior O.B."/>
            <person name="Grattapaglia D."/>
            <person name="Novaes E."/>
            <person name="Collevatti R.G."/>
        </authorList>
    </citation>
    <scope>NUCLEOTIDE SEQUENCE [LARGE SCALE GENOMIC DNA]</scope>
    <source>
        <strain evidence="3">cv. UFG-1</strain>
    </source>
</reference>
<sequence length="193" mass="21378">MEIDRCSCNTDDPFLSAQSLLANGLISTKALASAVPVQQTSLALTTTNSGPPQSPGSPASEADSTASSYATGTTNFVGASFLERLFPLLAPKSSSPEWFRCMDKDPSHDADIQVKEFLHERNSSQVRRPLLTLGVLIVMSRRRIYQRKVNKMHKQPSMDFMKRNAFSCCVFGSDIGTSGLHMKWKRQFQLKLM</sequence>
<organism evidence="2 3">
    <name type="scientific">Handroanthus impetiginosus</name>
    <dbReference type="NCBI Taxonomy" id="429701"/>
    <lineage>
        <taxon>Eukaryota</taxon>
        <taxon>Viridiplantae</taxon>
        <taxon>Streptophyta</taxon>
        <taxon>Embryophyta</taxon>
        <taxon>Tracheophyta</taxon>
        <taxon>Spermatophyta</taxon>
        <taxon>Magnoliopsida</taxon>
        <taxon>eudicotyledons</taxon>
        <taxon>Gunneridae</taxon>
        <taxon>Pentapetalae</taxon>
        <taxon>asterids</taxon>
        <taxon>lamiids</taxon>
        <taxon>Lamiales</taxon>
        <taxon>Bignoniaceae</taxon>
        <taxon>Crescentiina</taxon>
        <taxon>Tabebuia alliance</taxon>
        <taxon>Handroanthus</taxon>
    </lineage>
</organism>
<gene>
    <name evidence="2" type="ORF">CDL12_15580</name>
</gene>